<dbReference type="InterPro" id="IPR017853">
    <property type="entry name" value="GH"/>
</dbReference>
<dbReference type="SUPFAM" id="SSF51011">
    <property type="entry name" value="Glycosyl hydrolase domain"/>
    <property type="match status" value="1"/>
</dbReference>
<dbReference type="SMART" id="SM00642">
    <property type="entry name" value="Aamy"/>
    <property type="match status" value="1"/>
</dbReference>
<feature type="chain" id="PRO_5032500246" evidence="1">
    <location>
        <begin position="30"/>
        <end position="478"/>
    </location>
</feature>
<evidence type="ECO:0000256" key="1">
    <source>
        <dbReference type="SAM" id="SignalP"/>
    </source>
</evidence>
<gene>
    <name evidence="3" type="ORF">HG543_35175</name>
</gene>
<dbReference type="Gene3D" id="2.60.40.1180">
    <property type="entry name" value="Golgi alpha-mannosidase II"/>
    <property type="match status" value="1"/>
</dbReference>
<dbReference type="Pfam" id="PF16657">
    <property type="entry name" value="Malt_amylase_C"/>
    <property type="match status" value="1"/>
</dbReference>
<dbReference type="Pfam" id="PF00128">
    <property type="entry name" value="Alpha-amylase"/>
    <property type="match status" value="1"/>
</dbReference>
<feature type="domain" description="Glycosyl hydrolase family 13 catalytic" evidence="2">
    <location>
        <begin position="60"/>
        <end position="384"/>
    </location>
</feature>
<dbReference type="InterPro" id="IPR032091">
    <property type="entry name" value="Malt_amylase-like_C"/>
</dbReference>
<dbReference type="GO" id="GO:0005975">
    <property type="term" value="P:carbohydrate metabolic process"/>
    <property type="evidence" value="ECO:0007669"/>
    <property type="project" value="InterPro"/>
</dbReference>
<dbReference type="Gene3D" id="3.20.20.80">
    <property type="entry name" value="Glycosidases"/>
    <property type="match status" value="1"/>
</dbReference>
<dbReference type="InterPro" id="IPR006047">
    <property type="entry name" value="GH13_cat_dom"/>
</dbReference>
<dbReference type="CDD" id="cd11313">
    <property type="entry name" value="AmyAc_arch_bac_AmyA"/>
    <property type="match status" value="1"/>
</dbReference>
<protein>
    <submittedName>
        <fullName evidence="3">DUF3459 domain-containing protein</fullName>
    </submittedName>
</protein>
<dbReference type="SUPFAM" id="SSF51445">
    <property type="entry name" value="(Trans)glycosidases"/>
    <property type="match status" value="1"/>
</dbReference>
<dbReference type="Proteomes" id="UP000518300">
    <property type="component" value="Unassembled WGS sequence"/>
</dbReference>
<feature type="signal peptide" evidence="1">
    <location>
        <begin position="1"/>
        <end position="29"/>
    </location>
</feature>
<dbReference type="InterPro" id="IPR013780">
    <property type="entry name" value="Glyco_hydro_b"/>
</dbReference>
<sequence>MSRPAPAARRSLALSVPVLVLLWALGAHAAAPAAARATSASATTGRGWAHPWGRDAIIYGVVPSLFGKQPFKDLTVRLPQLKELGVDVIWLSPINQTIPGDFGYSVTDYFDLRSDYGTKDEFRTLVDRAHALGMRVIMDFVPNHTAREHAFFQDALRRGKASPYYDFYDWKAPGKPEHYFDWEHLPNLNFDNPRVDDMVIDALEYWVRDFDVDGYRLDVAWGVKERDALLWPRTRTALEQVKPSVFLVAEATAKDPYYFSNGFDSAYDWTLEPGHWAWEKVWEDRARIAPRLREALADATPPPGGMVMRFLNNNDTGERFVTRHGPDITRAAVALLFTLPGLPLIYTGDEIGAAYLPYQEPPPLEWEKDPHRLRPYYARLIALRKRLAALRSPRFSLVDTRPESALAYLRTRDDGGEPVLVVMNWNARPQSVQVKPPAGFKGALRDELSGEPVPVKAGADGLTLDVPAWGVRVLTPTK</sequence>
<keyword evidence="4" id="KW-1185">Reference proteome</keyword>
<evidence type="ECO:0000313" key="3">
    <source>
        <dbReference type="EMBL" id="NMO20069.1"/>
    </source>
</evidence>
<dbReference type="RefSeq" id="WP_169349300.1">
    <property type="nucleotide sequence ID" value="NZ_JABBJJ010000222.1"/>
</dbReference>
<dbReference type="AlphaFoldDB" id="A0A848LQW7"/>
<reference evidence="3 4" key="1">
    <citation type="submission" date="2020-04" db="EMBL/GenBank/DDBJ databases">
        <title>Draft genome of Pyxidicoccus fallax type strain.</title>
        <authorList>
            <person name="Whitworth D.E."/>
        </authorList>
    </citation>
    <scope>NUCLEOTIDE SEQUENCE [LARGE SCALE GENOMIC DNA]</scope>
    <source>
        <strain evidence="3 4">DSM 14698</strain>
    </source>
</reference>
<organism evidence="3 4">
    <name type="scientific">Pyxidicoccus fallax</name>
    <dbReference type="NCBI Taxonomy" id="394095"/>
    <lineage>
        <taxon>Bacteria</taxon>
        <taxon>Pseudomonadati</taxon>
        <taxon>Myxococcota</taxon>
        <taxon>Myxococcia</taxon>
        <taxon>Myxococcales</taxon>
        <taxon>Cystobacterineae</taxon>
        <taxon>Myxococcaceae</taxon>
        <taxon>Pyxidicoccus</taxon>
    </lineage>
</organism>
<keyword evidence="1" id="KW-0732">Signal</keyword>
<comment type="caution">
    <text evidence="3">The sequence shown here is derived from an EMBL/GenBank/DDBJ whole genome shotgun (WGS) entry which is preliminary data.</text>
</comment>
<accession>A0A848LQW7</accession>
<evidence type="ECO:0000259" key="2">
    <source>
        <dbReference type="SMART" id="SM00642"/>
    </source>
</evidence>
<name>A0A848LQW7_9BACT</name>
<proteinExistence type="predicted"/>
<dbReference type="EMBL" id="JABBJJ010000222">
    <property type="protein sequence ID" value="NMO20069.1"/>
    <property type="molecule type" value="Genomic_DNA"/>
</dbReference>
<evidence type="ECO:0000313" key="4">
    <source>
        <dbReference type="Proteomes" id="UP000518300"/>
    </source>
</evidence>
<dbReference type="PANTHER" id="PTHR10357">
    <property type="entry name" value="ALPHA-AMYLASE FAMILY MEMBER"/>
    <property type="match status" value="1"/>
</dbReference>